<evidence type="ECO:0000256" key="1">
    <source>
        <dbReference type="SAM" id="MobiDB-lite"/>
    </source>
</evidence>
<gene>
    <name evidence="3" type="ORF">GCM10008018_49680</name>
</gene>
<keyword evidence="2" id="KW-0472">Membrane</keyword>
<evidence type="ECO:0000256" key="2">
    <source>
        <dbReference type="SAM" id="Phobius"/>
    </source>
</evidence>
<proteinExistence type="predicted"/>
<organism evidence="3 4">
    <name type="scientific">Paenibacillus marchantiophytorum</name>
    <dbReference type="NCBI Taxonomy" id="1619310"/>
    <lineage>
        <taxon>Bacteria</taxon>
        <taxon>Bacillati</taxon>
        <taxon>Bacillota</taxon>
        <taxon>Bacilli</taxon>
        <taxon>Bacillales</taxon>
        <taxon>Paenibacillaceae</taxon>
        <taxon>Paenibacillus</taxon>
    </lineage>
</organism>
<comment type="caution">
    <text evidence="3">The sequence shown here is derived from an EMBL/GenBank/DDBJ whole genome shotgun (WGS) entry which is preliminary data.</text>
</comment>
<name>A0ABQ1F2M3_9BACL</name>
<reference evidence="4" key="1">
    <citation type="journal article" date="2019" name="Int. J. Syst. Evol. Microbiol.">
        <title>The Global Catalogue of Microorganisms (GCM) 10K type strain sequencing project: providing services to taxonomists for standard genome sequencing and annotation.</title>
        <authorList>
            <consortium name="The Broad Institute Genomics Platform"/>
            <consortium name="The Broad Institute Genome Sequencing Center for Infectious Disease"/>
            <person name="Wu L."/>
            <person name="Ma J."/>
        </authorList>
    </citation>
    <scope>NUCLEOTIDE SEQUENCE [LARGE SCALE GENOMIC DNA]</scope>
    <source>
        <strain evidence="4">CGMCC 1.15043</strain>
    </source>
</reference>
<sequence>MDTSKKPPSQGEKAASDGRAGKLQRSGVAEAHVRVEQDGGPSDEQIVQSLKEGLSTLDRMFPSTSPTASWFEQQVAATTKKQRSKLLSDLLKLWLGALVLLYLLYVTATAQPIAFTLLQAAALVAPLAWLLLRKQVDSHE</sequence>
<dbReference type="EMBL" id="BMHE01000032">
    <property type="protein sequence ID" value="GFZ97383.1"/>
    <property type="molecule type" value="Genomic_DNA"/>
</dbReference>
<feature type="region of interest" description="Disordered" evidence="1">
    <location>
        <begin position="1"/>
        <end position="42"/>
    </location>
</feature>
<accession>A0ABQ1F2M3</accession>
<evidence type="ECO:0008006" key="5">
    <source>
        <dbReference type="Google" id="ProtNLM"/>
    </source>
</evidence>
<keyword evidence="2" id="KW-0812">Transmembrane</keyword>
<keyword evidence="2" id="KW-1133">Transmembrane helix</keyword>
<dbReference type="InterPro" id="IPR035238">
    <property type="entry name" value="DUF5345"/>
</dbReference>
<feature type="transmembrane region" description="Helical" evidence="2">
    <location>
        <begin position="90"/>
        <end position="107"/>
    </location>
</feature>
<dbReference type="Proteomes" id="UP000615455">
    <property type="component" value="Unassembled WGS sequence"/>
</dbReference>
<protein>
    <recommendedName>
        <fullName evidence="5">YxlC family protein</fullName>
    </recommendedName>
</protein>
<dbReference type="RefSeq" id="WP_189016252.1">
    <property type="nucleotide sequence ID" value="NZ_BMHE01000032.1"/>
</dbReference>
<evidence type="ECO:0000313" key="4">
    <source>
        <dbReference type="Proteomes" id="UP000615455"/>
    </source>
</evidence>
<keyword evidence="4" id="KW-1185">Reference proteome</keyword>
<evidence type="ECO:0000313" key="3">
    <source>
        <dbReference type="EMBL" id="GFZ97383.1"/>
    </source>
</evidence>
<dbReference type="Pfam" id="PF17280">
    <property type="entry name" value="DUF5345"/>
    <property type="match status" value="1"/>
</dbReference>
<feature type="transmembrane region" description="Helical" evidence="2">
    <location>
        <begin position="113"/>
        <end position="132"/>
    </location>
</feature>